<evidence type="ECO:0000256" key="1">
    <source>
        <dbReference type="ARBA" id="ARBA00007100"/>
    </source>
</evidence>
<dbReference type="SUPFAM" id="SSF48452">
    <property type="entry name" value="TPR-like"/>
    <property type="match status" value="1"/>
</dbReference>
<evidence type="ECO:0000313" key="3">
    <source>
        <dbReference type="EMBL" id="MFD2233738.1"/>
    </source>
</evidence>
<dbReference type="RefSeq" id="WP_377315622.1">
    <property type="nucleotide sequence ID" value="NZ_JBHUIY010000012.1"/>
</dbReference>
<keyword evidence="4" id="KW-1185">Reference proteome</keyword>
<organism evidence="3 4">
    <name type="scientific">Phaeospirillum tilakii</name>
    <dbReference type="NCBI Taxonomy" id="741673"/>
    <lineage>
        <taxon>Bacteria</taxon>
        <taxon>Pseudomonadati</taxon>
        <taxon>Pseudomonadota</taxon>
        <taxon>Alphaproteobacteria</taxon>
        <taxon>Rhodospirillales</taxon>
        <taxon>Rhodospirillaceae</taxon>
        <taxon>Phaeospirillum</taxon>
    </lineage>
</organism>
<dbReference type="InterPro" id="IPR011990">
    <property type="entry name" value="TPR-like_helical_dom_sf"/>
</dbReference>
<reference evidence="4" key="1">
    <citation type="journal article" date="2019" name="Int. J. Syst. Evol. Microbiol.">
        <title>The Global Catalogue of Microorganisms (GCM) 10K type strain sequencing project: providing services to taxonomists for standard genome sequencing and annotation.</title>
        <authorList>
            <consortium name="The Broad Institute Genomics Platform"/>
            <consortium name="The Broad Institute Genome Sequencing Center for Infectious Disease"/>
            <person name="Wu L."/>
            <person name="Ma J."/>
        </authorList>
    </citation>
    <scope>NUCLEOTIDE SEQUENCE [LARGE SCALE GENOMIC DNA]</scope>
    <source>
        <strain evidence="4">KCTC 15012</strain>
    </source>
</reference>
<dbReference type="Pfam" id="PF13371">
    <property type="entry name" value="TPR_9"/>
    <property type="match status" value="1"/>
</dbReference>
<gene>
    <name evidence="3" type="ORF">ACFSNB_07970</name>
</gene>
<feature type="domain" description="Protein SirB1 N-terminal" evidence="2">
    <location>
        <begin position="85"/>
        <end position="188"/>
    </location>
</feature>
<accession>A0ABW5CCG3</accession>
<dbReference type="InterPro" id="IPR032698">
    <property type="entry name" value="SirB1_N"/>
</dbReference>
<comment type="similarity">
    <text evidence="1">Belongs to the UPF0162 family.</text>
</comment>
<evidence type="ECO:0000313" key="4">
    <source>
        <dbReference type="Proteomes" id="UP001597296"/>
    </source>
</evidence>
<sequence>MSAGAALADRLAALGRLDDAAFPPAEAALALAGLSRPADRAALPRRLARLDSLAAELRRAVGGRADPAVPAAAFAALLDPAAADESEAGDFGAAVERRHGPPEALALLLLAVGRRGGVDLHPLAFPARLLLRIDGADGQRRILDPADPARPLTACDLRALLKAGCGLDRELQPDHFHPLGNRAVLARQQQAVRAELLRQGRLDDALALVEDLLRVAPDQTGLWREAGLMHLRRGHRGDALAALQQFVQRTGDARARARTLSLMADLRARPF</sequence>
<proteinExistence type="inferred from homology"/>
<dbReference type="EMBL" id="JBHUIY010000012">
    <property type="protein sequence ID" value="MFD2233738.1"/>
    <property type="molecule type" value="Genomic_DNA"/>
</dbReference>
<dbReference type="Gene3D" id="1.25.40.10">
    <property type="entry name" value="Tetratricopeptide repeat domain"/>
    <property type="match status" value="1"/>
</dbReference>
<dbReference type="Pfam" id="PF13369">
    <property type="entry name" value="Transglut_core2"/>
    <property type="match status" value="1"/>
</dbReference>
<name>A0ABW5CCG3_9PROT</name>
<dbReference type="Proteomes" id="UP001597296">
    <property type="component" value="Unassembled WGS sequence"/>
</dbReference>
<protein>
    <submittedName>
        <fullName evidence="3">Tetratricopeptide repeat protein</fullName>
    </submittedName>
</protein>
<comment type="caution">
    <text evidence="3">The sequence shown here is derived from an EMBL/GenBank/DDBJ whole genome shotgun (WGS) entry which is preliminary data.</text>
</comment>
<evidence type="ECO:0000259" key="2">
    <source>
        <dbReference type="Pfam" id="PF13369"/>
    </source>
</evidence>